<dbReference type="Gene3D" id="1.10.238.10">
    <property type="entry name" value="EF-hand"/>
    <property type="match status" value="2"/>
</dbReference>
<dbReference type="InterPro" id="IPR015153">
    <property type="entry name" value="EF-hand_dom_typ1"/>
</dbReference>
<evidence type="ECO:0000256" key="1">
    <source>
        <dbReference type="ARBA" id="ARBA00022723"/>
    </source>
</evidence>
<dbReference type="InterPro" id="IPR011992">
    <property type="entry name" value="EF-hand-dom_pair"/>
</dbReference>
<evidence type="ECO:0000256" key="2">
    <source>
        <dbReference type="ARBA" id="ARBA00022771"/>
    </source>
</evidence>
<dbReference type="EMBL" id="JAIPUX010005289">
    <property type="protein sequence ID" value="KAH0617738.1"/>
    <property type="molecule type" value="Genomic_DNA"/>
</dbReference>
<evidence type="ECO:0000256" key="4">
    <source>
        <dbReference type="PROSITE-ProRule" id="PRU00228"/>
    </source>
</evidence>
<feature type="coiled-coil region" evidence="5">
    <location>
        <begin position="526"/>
        <end position="606"/>
    </location>
</feature>
<dbReference type="SMART" id="SM00291">
    <property type="entry name" value="ZnF_ZZ"/>
    <property type="match status" value="1"/>
</dbReference>
<comment type="caution">
    <text evidence="8">The sequence shown here is derived from an EMBL/GenBank/DDBJ whole genome shotgun (WGS) entry which is preliminary data.</text>
</comment>
<dbReference type="Proteomes" id="UP000826234">
    <property type="component" value="Unassembled WGS sequence"/>
</dbReference>
<dbReference type="InterPro" id="IPR015154">
    <property type="entry name" value="EF-hand_dom_typ2"/>
</dbReference>
<keyword evidence="1" id="KW-0479">Metal-binding</keyword>
<dbReference type="InterPro" id="IPR043145">
    <property type="entry name" value="Znf_ZZ_sf"/>
</dbReference>
<dbReference type="InterPro" id="IPR000433">
    <property type="entry name" value="Znf_ZZ"/>
</dbReference>
<evidence type="ECO:0000313" key="9">
    <source>
        <dbReference type="Proteomes" id="UP000826234"/>
    </source>
</evidence>
<proteinExistence type="predicted"/>
<dbReference type="Pfam" id="PF00569">
    <property type="entry name" value="ZZ"/>
    <property type="match status" value="1"/>
</dbReference>
<feature type="compositionally biased region" description="Low complexity" evidence="6">
    <location>
        <begin position="506"/>
        <end position="517"/>
    </location>
</feature>
<dbReference type="PROSITE" id="PS01357">
    <property type="entry name" value="ZF_ZZ_1"/>
    <property type="match status" value="1"/>
</dbReference>
<dbReference type="Pfam" id="PF09068">
    <property type="entry name" value="EF-hand_2"/>
    <property type="match status" value="1"/>
</dbReference>
<name>A0ABQ7SKC5_PHRPL</name>
<dbReference type="Pfam" id="PF09069">
    <property type="entry name" value="EF-hand_3"/>
    <property type="match status" value="1"/>
</dbReference>
<evidence type="ECO:0000313" key="8">
    <source>
        <dbReference type="EMBL" id="KAH0617738.1"/>
    </source>
</evidence>
<dbReference type="SUPFAM" id="SSF57850">
    <property type="entry name" value="RING/U-box"/>
    <property type="match status" value="1"/>
</dbReference>
<organism evidence="8 9">
    <name type="scientific">Phrynosoma platyrhinos</name>
    <name type="common">Desert horned lizard</name>
    <dbReference type="NCBI Taxonomy" id="52577"/>
    <lineage>
        <taxon>Eukaryota</taxon>
        <taxon>Metazoa</taxon>
        <taxon>Chordata</taxon>
        <taxon>Craniata</taxon>
        <taxon>Vertebrata</taxon>
        <taxon>Euteleostomi</taxon>
        <taxon>Lepidosauria</taxon>
        <taxon>Squamata</taxon>
        <taxon>Bifurcata</taxon>
        <taxon>Unidentata</taxon>
        <taxon>Episquamata</taxon>
        <taxon>Toxicofera</taxon>
        <taxon>Iguania</taxon>
        <taxon>Phrynosomatidae</taxon>
        <taxon>Phrynosomatinae</taxon>
        <taxon>Phrynosoma</taxon>
    </lineage>
</organism>
<feature type="compositionally biased region" description="Acidic residues" evidence="6">
    <location>
        <begin position="27"/>
        <end position="44"/>
    </location>
</feature>
<dbReference type="PANTHER" id="PTHR12268:SF19">
    <property type="entry name" value="DYSTROBREVIN ALPHA"/>
    <property type="match status" value="1"/>
</dbReference>
<dbReference type="Gene3D" id="3.30.60.90">
    <property type="match status" value="1"/>
</dbReference>
<keyword evidence="5" id="KW-0175">Coiled coil</keyword>
<protein>
    <recommendedName>
        <fullName evidence="7">ZZ-type domain-containing protein</fullName>
    </recommendedName>
</protein>
<feature type="compositionally biased region" description="Basic and acidic residues" evidence="6">
    <location>
        <begin position="1"/>
        <end position="18"/>
    </location>
</feature>
<dbReference type="InterPro" id="IPR050774">
    <property type="entry name" value="KCMF1/Dystrophin"/>
</dbReference>
<dbReference type="PROSITE" id="PS50135">
    <property type="entry name" value="ZF_ZZ_2"/>
    <property type="match status" value="1"/>
</dbReference>
<keyword evidence="3" id="KW-0862">Zinc</keyword>
<accession>A0ABQ7SKC5</accession>
<dbReference type="PANTHER" id="PTHR12268">
    <property type="entry name" value="E3 UBIQUITIN-PROTEIN LIGASE KCMF1"/>
    <property type="match status" value="1"/>
</dbReference>
<reference evidence="8 9" key="1">
    <citation type="journal article" date="2022" name="Gigascience">
        <title>A chromosome-level genome assembly and annotation of the desert horned lizard, Phrynosoma platyrhinos, provides insight into chromosomal rearrangements among reptiles.</title>
        <authorList>
            <person name="Koochekian N."/>
            <person name="Ascanio A."/>
            <person name="Farleigh K."/>
            <person name="Card D.C."/>
            <person name="Schield D.R."/>
            <person name="Castoe T.A."/>
            <person name="Jezkova T."/>
        </authorList>
    </citation>
    <scope>NUCLEOTIDE SEQUENCE [LARGE SCALE GENOMIC DNA]</scope>
    <source>
        <strain evidence="8">NK-2021</strain>
    </source>
</reference>
<evidence type="ECO:0000256" key="3">
    <source>
        <dbReference type="ARBA" id="ARBA00022833"/>
    </source>
</evidence>
<dbReference type="CDD" id="cd02334">
    <property type="entry name" value="ZZ_dystrophin"/>
    <property type="match status" value="1"/>
</dbReference>
<feature type="region of interest" description="Disordered" evidence="6">
    <location>
        <begin position="626"/>
        <end position="675"/>
    </location>
</feature>
<feature type="region of interest" description="Disordered" evidence="6">
    <location>
        <begin position="1"/>
        <end position="48"/>
    </location>
</feature>
<sequence>MIEDCGKRGTTMAERRQLFAEMRTVTEEEGEGEEEEEKEEEEEEPGHWAQDLDGIRLSTYRTACKLRFVQKKCNLHLVDIWNVIEALRENSLNNLDPNIELNVARLEAVLSTVFYQLNKRMPTTHQINVEQSISLLLNFLLAAFDPEGHGKISVFAVKMALATLCGGKIMDKLRYIFSMISDTSGVMIYGKYDMFLREVLKLPTAVFEGPSFGYTEQSAKSCFAQQKKVTLNAFLDTLMSDPPPQCLVWLPLLHRLANVENVFHPVECSYCHSESMMGFRYRCQQCHNYQLCQDCFWRGHASGSHSNQHQMKEYTSWKSPAKKLTNALSKSLSCASSREPLHPMFPDQPEKPLNLAHIVPPRPVTSMNDTLFSHSVPSGSPFTNRRLLESINVANDVGDEHSVIKLYINQLHNDSRCPVSLNSSPYKNNEVEQNKLLARAAPAFLKGKGLQYSLDVADRLADEHVLIGLYVNMLQNNPSRLLDSPNRLDEEHRLIARYAARLAAETTSSQAQQQSQQRGASDISFSIDANKQQRQLIAELENKNREILQEIQRLRLEHEQASQPTPEKAAQNPTLLAELRLLRQRKDELEQRMSALQESRRELMVQLEGLMKLLKVLRNGDVINEEEMKQGTQGAGSPRSSPSHTISRPIPMPIRSASACSTPAHTPQDSLTGVGGDVQEAFAQGTRRNLRNDLLVAADSITNTMSSLVKELNSEVGSETESNVDSEFGRTHFDDLVPSPTSEKAFLAQIHARKPGYLHSAAATGTIRSDMVTEDGEPYVRADDENYENDSVRQLENELKMEEYLKQKLQDEAYQESCSQMNNESDVRTDEKESCTYMDDRDNLAASFTEEVKQVQHL</sequence>
<keyword evidence="9" id="KW-1185">Reference proteome</keyword>
<evidence type="ECO:0000259" key="7">
    <source>
        <dbReference type="PROSITE" id="PS50135"/>
    </source>
</evidence>
<dbReference type="SUPFAM" id="SSF47473">
    <property type="entry name" value="EF-hand"/>
    <property type="match status" value="2"/>
</dbReference>
<dbReference type="CDD" id="cd16249">
    <property type="entry name" value="EFh_DTNA"/>
    <property type="match status" value="1"/>
</dbReference>
<feature type="compositionally biased region" description="Polar residues" evidence="6">
    <location>
        <begin position="658"/>
        <end position="671"/>
    </location>
</feature>
<keyword evidence="2 4" id="KW-0863">Zinc-finger</keyword>
<evidence type="ECO:0000256" key="5">
    <source>
        <dbReference type="SAM" id="Coils"/>
    </source>
</evidence>
<feature type="region of interest" description="Disordered" evidence="6">
    <location>
        <begin position="506"/>
        <end position="525"/>
    </location>
</feature>
<gene>
    <name evidence="8" type="ORF">JD844_016274</name>
</gene>
<evidence type="ECO:0000256" key="6">
    <source>
        <dbReference type="SAM" id="MobiDB-lite"/>
    </source>
</evidence>
<feature type="domain" description="ZZ-type" evidence="7">
    <location>
        <begin position="263"/>
        <end position="319"/>
    </location>
</feature>